<dbReference type="STRING" id="113562.SAMN04489716_3677"/>
<dbReference type="InterPro" id="IPR002762">
    <property type="entry name" value="CbiX-like"/>
</dbReference>
<dbReference type="AlphaFoldDB" id="A0A1H2A5Q2"/>
<protein>
    <submittedName>
        <fullName evidence="4">Sirohydrochlorin ferrochelatase</fullName>
    </submittedName>
</protein>
<dbReference type="SUPFAM" id="SSF53800">
    <property type="entry name" value="Chelatase"/>
    <property type="match status" value="1"/>
</dbReference>
<dbReference type="PANTHER" id="PTHR33542">
    <property type="entry name" value="SIROHYDROCHLORIN FERROCHELATASE, CHLOROPLASTIC"/>
    <property type="match status" value="1"/>
</dbReference>
<dbReference type="Gene3D" id="3.40.50.1400">
    <property type="match status" value="2"/>
</dbReference>
<evidence type="ECO:0000313" key="5">
    <source>
        <dbReference type="Proteomes" id="UP000198688"/>
    </source>
</evidence>
<evidence type="ECO:0000256" key="2">
    <source>
        <dbReference type="ARBA" id="ARBA00023239"/>
    </source>
</evidence>
<feature type="compositionally biased region" description="Basic and acidic residues" evidence="3">
    <location>
        <begin position="158"/>
        <end position="183"/>
    </location>
</feature>
<gene>
    <name evidence="4" type="ORF">SAMN04489716_3677</name>
</gene>
<name>A0A1H2A5Q2_9ACTN</name>
<dbReference type="EMBL" id="LT629758">
    <property type="protein sequence ID" value="SDT41280.1"/>
    <property type="molecule type" value="Genomic_DNA"/>
</dbReference>
<proteinExistence type="predicted"/>
<evidence type="ECO:0000256" key="1">
    <source>
        <dbReference type="ARBA" id="ARBA00022723"/>
    </source>
</evidence>
<dbReference type="CDD" id="cd03416">
    <property type="entry name" value="CbiX_SirB_N"/>
    <property type="match status" value="1"/>
</dbReference>
<dbReference type="GO" id="GO:0046872">
    <property type="term" value="F:metal ion binding"/>
    <property type="evidence" value="ECO:0007669"/>
    <property type="project" value="UniProtKB-KW"/>
</dbReference>
<feature type="region of interest" description="Disordered" evidence="3">
    <location>
        <begin position="156"/>
        <end position="191"/>
    </location>
</feature>
<sequence length="284" mass="29716">MTDFPAPTGFPAQTGFPARAGLPTLIAVAHGTRSPDGRRQIERLAAAVARRRPGLDVRLCYVDVQEPKVADVVPTVRDAVVVPLLLSCGYHVRVDIADAVKSTHFPVTAPLGPDPVFLDSMRRNLPDADAVVLASAGSSDPLWVAGIREVAAQLSDSSGERSVRDAGGDGGQRVKDAGSDGRRLAVGAGGGDGRWAGNGRRRVELGYTSGSGPRVNDVVDRLRAEGARTVAVAAYLLAEGLFYRTLHSAGADSVTPPLCHEPAVADLVLQRFDSALLTTAGSRL</sequence>
<organism evidence="4 5">
    <name type="scientific">Actinoplanes derwentensis</name>
    <dbReference type="NCBI Taxonomy" id="113562"/>
    <lineage>
        <taxon>Bacteria</taxon>
        <taxon>Bacillati</taxon>
        <taxon>Actinomycetota</taxon>
        <taxon>Actinomycetes</taxon>
        <taxon>Micromonosporales</taxon>
        <taxon>Micromonosporaceae</taxon>
        <taxon>Actinoplanes</taxon>
    </lineage>
</organism>
<keyword evidence="5" id="KW-1185">Reference proteome</keyword>
<reference evidence="4 5" key="1">
    <citation type="submission" date="2016-10" db="EMBL/GenBank/DDBJ databases">
        <authorList>
            <person name="de Groot N.N."/>
        </authorList>
    </citation>
    <scope>NUCLEOTIDE SEQUENCE [LARGE SCALE GENOMIC DNA]</scope>
    <source>
        <strain evidence="4 5">DSM 43941</strain>
    </source>
</reference>
<dbReference type="PANTHER" id="PTHR33542:SF5">
    <property type="entry name" value="FERROCHELATASE CHE1"/>
    <property type="match status" value="1"/>
</dbReference>
<dbReference type="GO" id="GO:0016829">
    <property type="term" value="F:lyase activity"/>
    <property type="evidence" value="ECO:0007669"/>
    <property type="project" value="UniProtKB-KW"/>
</dbReference>
<evidence type="ECO:0000256" key="3">
    <source>
        <dbReference type="SAM" id="MobiDB-lite"/>
    </source>
</evidence>
<dbReference type="InterPro" id="IPR050963">
    <property type="entry name" value="Sirohydro_Cobaltochel/CbiX"/>
</dbReference>
<evidence type="ECO:0000313" key="4">
    <source>
        <dbReference type="EMBL" id="SDT41280.1"/>
    </source>
</evidence>
<accession>A0A1H2A5Q2</accession>
<dbReference type="Pfam" id="PF01903">
    <property type="entry name" value="CbiX"/>
    <property type="match status" value="2"/>
</dbReference>
<keyword evidence="2" id="KW-0456">Lyase</keyword>
<dbReference type="Proteomes" id="UP000198688">
    <property type="component" value="Chromosome I"/>
</dbReference>
<keyword evidence="1" id="KW-0479">Metal-binding</keyword>